<gene>
    <name evidence="1" type="ORF">D6D85_05905</name>
</gene>
<comment type="caution">
    <text evidence="1">The sequence shown here is derived from an EMBL/GenBank/DDBJ whole genome shotgun (WGS) entry which is preliminary data.</text>
</comment>
<protein>
    <submittedName>
        <fullName evidence="1">Uncharacterized protein</fullName>
    </submittedName>
</protein>
<name>A0A3R9QFY0_9CREN</name>
<reference evidence="1 2" key="1">
    <citation type="submission" date="2018-10" db="EMBL/GenBank/DDBJ databases">
        <title>Co-occurring genomic capacity for anaerobic methane metabolism and dissimilatory sulfite reduction discovered in the Korarchaeota.</title>
        <authorList>
            <person name="Mckay L.J."/>
            <person name="Dlakic M."/>
            <person name="Fields M.W."/>
            <person name="Delmont T.O."/>
            <person name="Eren A.M."/>
            <person name="Jay Z.J."/>
            <person name="Klingelsmith K.B."/>
            <person name="Rusch D.B."/>
            <person name="Inskeep W.P."/>
        </authorList>
    </citation>
    <scope>NUCLEOTIDE SEQUENCE [LARGE SCALE GENOMIC DNA]</scope>
    <source>
        <strain evidence="1 2">MDKW</strain>
    </source>
</reference>
<sequence>MSELGDFISELLKTCDFLEDHQALALEIEIRGPECLDRCLTRLNSLLDDPRIKQIPINQRSSYERRIKERIKLAMEWKRRLENPQVSLTLFPGKISSFEGEEVELRVELINENPIPLDVTELKPSDNADAVDFQSLPPLPLQIVPFGQLSWPLRIKLLKSGTFELSLLATIKALEKQLRLSEKVILEVNPYTAELKVVSEAPSEIKAGEEIPVVVKLENEGTSRLSVTITNPFDEKKREKLELLPGDRKDVVFSSTLAPGSYKIAIPPVEYTDERGVSHQIVLKELSVNVIEQVQSLEKEKGGEKPGEELPIDIESLLSGIAKHMIAAWIGKIIGEKHPEVREYPKPVLVQNVPFEKLEDKTVILEDPSGVMIEDKGDYVLVRRPRRSEILHYISMTAARELMGDFRLQVRSALSSWRPCGDRAKPSIREKNLSKDAIKRILDIARKKNPNITPKMLDEELPKNFVVRCEYREGRIFRRVRLKVYAGAYARLENLYFNGVDYAPLTLREAVESLGLSKVASEKADYDIILLLASPNGWDPSSIETAKKHMGRLSVILINLKTGEAYYNEENSLVSQLADKLGFISEPVLLNEAIKRLDMLLLRGDIDSDTYLREISKITKLHTKSS</sequence>
<dbReference type="EMBL" id="RCOS01000072">
    <property type="protein sequence ID" value="RSN75573.1"/>
    <property type="molecule type" value="Genomic_DNA"/>
</dbReference>
<dbReference type="AlphaFoldDB" id="A0A3R9QFY0"/>
<evidence type="ECO:0000313" key="2">
    <source>
        <dbReference type="Proteomes" id="UP000277582"/>
    </source>
</evidence>
<dbReference type="Proteomes" id="UP000277582">
    <property type="component" value="Unassembled WGS sequence"/>
</dbReference>
<dbReference type="OrthoDB" id="387247at2157"/>
<keyword evidence="2" id="KW-1185">Reference proteome</keyword>
<proteinExistence type="predicted"/>
<organism evidence="1 2">
    <name type="scientific">Candidatus Methanodesulfokora washburnensis</name>
    <dbReference type="NCBI Taxonomy" id="2478471"/>
    <lineage>
        <taxon>Archaea</taxon>
        <taxon>Thermoproteota</taxon>
        <taxon>Candidatus Korarchaeia</taxon>
        <taxon>Candidatus Korarchaeia incertae sedis</taxon>
        <taxon>Candidatus Methanodesulfokora</taxon>
    </lineage>
</organism>
<accession>A0A3R9QFY0</accession>
<evidence type="ECO:0000313" key="1">
    <source>
        <dbReference type="EMBL" id="RSN75573.1"/>
    </source>
</evidence>
<dbReference type="RefSeq" id="WP_125671102.1">
    <property type="nucleotide sequence ID" value="NZ_RCOS01000072.1"/>
</dbReference>